<dbReference type="Proteomes" id="UP001430804">
    <property type="component" value="Unassembled WGS sequence"/>
</dbReference>
<proteinExistence type="predicted"/>
<protein>
    <submittedName>
        <fullName evidence="2">Uncharacterized protein</fullName>
    </submittedName>
</protein>
<gene>
    <name evidence="2" type="ORF">KY465_18390</name>
</gene>
<accession>A0ABS6WVX9</accession>
<sequence length="60" mass="6062">MKHPQTVTSKGARGTKMLTSTGVDKSSLGDKSTKSLTPKMKGGPNDASSSIAGASTPKRG</sequence>
<comment type="caution">
    <text evidence="2">The sequence shown here is derived from an EMBL/GenBank/DDBJ whole genome shotgun (WGS) entry which is preliminary data.</text>
</comment>
<evidence type="ECO:0000256" key="1">
    <source>
        <dbReference type="SAM" id="MobiDB-lite"/>
    </source>
</evidence>
<keyword evidence="3" id="KW-1185">Reference proteome</keyword>
<evidence type="ECO:0000313" key="3">
    <source>
        <dbReference type="Proteomes" id="UP001430804"/>
    </source>
</evidence>
<name>A0ABS6WVX9_9HYPH</name>
<reference evidence="2" key="1">
    <citation type="submission" date="2021-07" db="EMBL/GenBank/DDBJ databases">
        <title>Pseudohoeflea marina sp. nov. a polyhydroxyalcanoate-producing bacterium.</title>
        <authorList>
            <person name="Zheng W."/>
            <person name="Yu S."/>
            <person name="Huang Y."/>
        </authorList>
    </citation>
    <scope>NUCLEOTIDE SEQUENCE</scope>
    <source>
        <strain evidence="2">DP4N28-3</strain>
    </source>
</reference>
<dbReference type="EMBL" id="JAHWQX010000009">
    <property type="protein sequence ID" value="MBW3099255.1"/>
    <property type="molecule type" value="Genomic_DNA"/>
</dbReference>
<organism evidence="2 3">
    <name type="scientific">Pseudohoeflea coraliihabitans</name>
    <dbReference type="NCBI Taxonomy" id="2860393"/>
    <lineage>
        <taxon>Bacteria</taxon>
        <taxon>Pseudomonadati</taxon>
        <taxon>Pseudomonadota</taxon>
        <taxon>Alphaproteobacteria</taxon>
        <taxon>Hyphomicrobiales</taxon>
        <taxon>Rhizobiaceae</taxon>
        <taxon>Pseudohoeflea</taxon>
    </lineage>
</organism>
<dbReference type="RefSeq" id="WP_219203584.1">
    <property type="nucleotide sequence ID" value="NZ_JAHWQX010000009.1"/>
</dbReference>
<evidence type="ECO:0000313" key="2">
    <source>
        <dbReference type="EMBL" id="MBW3099255.1"/>
    </source>
</evidence>
<feature type="region of interest" description="Disordered" evidence="1">
    <location>
        <begin position="1"/>
        <end position="60"/>
    </location>
</feature>